<evidence type="ECO:0000313" key="3">
    <source>
        <dbReference type="Proteomes" id="UP000663671"/>
    </source>
</evidence>
<gene>
    <name evidence="2" type="ORF">I7I51_01915</name>
</gene>
<dbReference type="EMBL" id="CP069114">
    <property type="protein sequence ID" value="QSS64841.1"/>
    <property type="molecule type" value="Genomic_DNA"/>
</dbReference>
<proteinExistence type="predicted"/>
<evidence type="ECO:0000256" key="1">
    <source>
        <dbReference type="SAM" id="MobiDB-lite"/>
    </source>
</evidence>
<accession>A0A8A1MFX1</accession>
<feature type="region of interest" description="Disordered" evidence="1">
    <location>
        <begin position="37"/>
        <end position="59"/>
    </location>
</feature>
<name>A0A8A1MFX1_AJECA</name>
<reference evidence="2" key="1">
    <citation type="submission" date="2021-01" db="EMBL/GenBank/DDBJ databases">
        <title>Chromosome-level genome assembly of a human fungal pathogen reveals clustering of transcriptionally co-regulated genes.</title>
        <authorList>
            <person name="Voorhies M."/>
            <person name="Cohen S."/>
            <person name="Shea T.P."/>
            <person name="Petrus S."/>
            <person name="Munoz J.F."/>
            <person name="Poplawski S."/>
            <person name="Goldman W.E."/>
            <person name="Michael T."/>
            <person name="Cuomo C.A."/>
            <person name="Sil A."/>
            <person name="Beyhan S."/>
        </authorList>
    </citation>
    <scope>NUCLEOTIDE SEQUENCE</scope>
    <source>
        <strain evidence="2">WU24</strain>
    </source>
</reference>
<protein>
    <submittedName>
        <fullName evidence="2">Uncharacterized protein</fullName>
    </submittedName>
</protein>
<dbReference type="Proteomes" id="UP000663671">
    <property type="component" value="Chromosome 1"/>
</dbReference>
<sequence>MSKDFVKFVWEGTIAHPNHEDIIKDKLEKNKKLAGADEVKFAGAPHHTSDQDPKMRASGQVFRGTTSRLTSLHVYEDGIVVYSKESVNDAQEDQSNFQYARS</sequence>
<organism evidence="2 3">
    <name type="scientific">Ajellomyces capsulatus</name>
    <name type="common">Darling's disease fungus</name>
    <name type="synonym">Histoplasma capsulatum</name>
    <dbReference type="NCBI Taxonomy" id="5037"/>
    <lineage>
        <taxon>Eukaryota</taxon>
        <taxon>Fungi</taxon>
        <taxon>Dikarya</taxon>
        <taxon>Ascomycota</taxon>
        <taxon>Pezizomycotina</taxon>
        <taxon>Eurotiomycetes</taxon>
        <taxon>Eurotiomycetidae</taxon>
        <taxon>Onygenales</taxon>
        <taxon>Ajellomycetaceae</taxon>
        <taxon>Histoplasma</taxon>
    </lineage>
</organism>
<dbReference type="OrthoDB" id="5346621at2759"/>
<dbReference type="AlphaFoldDB" id="A0A8A1MFX1"/>
<evidence type="ECO:0000313" key="2">
    <source>
        <dbReference type="EMBL" id="QSS64841.1"/>
    </source>
</evidence>
<dbReference type="VEuPathDB" id="FungiDB:I7I51_01915"/>